<dbReference type="AlphaFoldDB" id="A0A9W6BGX5"/>
<gene>
    <name evidence="2" type="primary">PLESTB000959</name>
    <name evidence="2" type="ORF">PLESTB_000554600</name>
</gene>
<feature type="transmembrane region" description="Helical" evidence="1">
    <location>
        <begin position="262"/>
        <end position="281"/>
    </location>
</feature>
<dbReference type="Proteomes" id="UP001165080">
    <property type="component" value="Unassembled WGS sequence"/>
</dbReference>
<feature type="transmembrane region" description="Helical" evidence="1">
    <location>
        <begin position="301"/>
        <end position="321"/>
    </location>
</feature>
<dbReference type="EMBL" id="BRXU01000005">
    <property type="protein sequence ID" value="GLC51843.1"/>
    <property type="molecule type" value="Genomic_DNA"/>
</dbReference>
<protein>
    <submittedName>
        <fullName evidence="2">Uncharacterized protein</fullName>
    </submittedName>
</protein>
<organism evidence="2 3">
    <name type="scientific">Pleodorina starrii</name>
    <dbReference type="NCBI Taxonomy" id="330485"/>
    <lineage>
        <taxon>Eukaryota</taxon>
        <taxon>Viridiplantae</taxon>
        <taxon>Chlorophyta</taxon>
        <taxon>core chlorophytes</taxon>
        <taxon>Chlorophyceae</taxon>
        <taxon>CS clade</taxon>
        <taxon>Chlamydomonadales</taxon>
        <taxon>Volvocaceae</taxon>
        <taxon>Pleodorina</taxon>
    </lineage>
</organism>
<keyword evidence="1" id="KW-0812">Transmembrane</keyword>
<reference evidence="2 3" key="1">
    <citation type="journal article" date="2023" name="Commun. Biol.">
        <title>Reorganization of the ancestral sex-determining regions during the evolution of trioecy in Pleodorina starrii.</title>
        <authorList>
            <person name="Takahashi K."/>
            <person name="Suzuki S."/>
            <person name="Kawai-Toyooka H."/>
            <person name="Yamamoto K."/>
            <person name="Hamaji T."/>
            <person name="Ootsuki R."/>
            <person name="Yamaguchi H."/>
            <person name="Kawachi M."/>
            <person name="Higashiyama T."/>
            <person name="Nozaki H."/>
        </authorList>
    </citation>
    <scope>NUCLEOTIDE SEQUENCE [LARGE SCALE GENOMIC DNA]</scope>
    <source>
        <strain evidence="2 3">NIES-4479</strain>
    </source>
</reference>
<sequence length="413" mass="45232">MAHSAMVGMGSWPVLPLPATDGRKVASPPQFAYGNAPATSLRPGALANGRQQCSSLHRSHLQGSTPFGSHRLTSRRDLRSVSANSAQTRHFNTTFDPSKSNIPAEYNFVQPMLLQDATPADGKAENTGIVDMGPYVEFDPTITQPKNEYWRGPAPEGSFMVGNSYAQRTRLTPLRVPEPGATGPSNPLARILSPFSKEEYYAVEMDLNYGRDWPRIVWEDGRPALRAGFLQPFVDPDYPPYWLHRGIARFEISATDRVMQTFVSALYVAALAAVAAALYALKPALLVAATVSWARNTLSLAKWAILLGLAATDRLFLYWVFLVAKTLDGVLERHMPPLRQFCWANFVLWCVYLAVSPADWTLLPGDGRVGSATRLTGRLDETSGHTVESGCKAGKLGRITAEAKRVIGWQAGS</sequence>
<proteinExistence type="predicted"/>
<evidence type="ECO:0000313" key="2">
    <source>
        <dbReference type="EMBL" id="GLC51843.1"/>
    </source>
</evidence>
<comment type="caution">
    <text evidence="2">The sequence shown here is derived from an EMBL/GenBank/DDBJ whole genome shotgun (WGS) entry which is preliminary data.</text>
</comment>
<keyword evidence="1" id="KW-0472">Membrane</keyword>
<keyword evidence="1" id="KW-1133">Transmembrane helix</keyword>
<evidence type="ECO:0000313" key="3">
    <source>
        <dbReference type="Proteomes" id="UP001165080"/>
    </source>
</evidence>
<accession>A0A9W6BGX5</accession>
<keyword evidence="3" id="KW-1185">Reference proteome</keyword>
<feature type="transmembrane region" description="Helical" evidence="1">
    <location>
        <begin position="341"/>
        <end position="358"/>
    </location>
</feature>
<name>A0A9W6BGX5_9CHLO</name>
<evidence type="ECO:0000256" key="1">
    <source>
        <dbReference type="SAM" id="Phobius"/>
    </source>
</evidence>